<evidence type="ECO:0000259" key="1">
    <source>
        <dbReference type="Pfam" id="PF04810"/>
    </source>
</evidence>
<dbReference type="Pfam" id="PF04810">
    <property type="entry name" value="zf-Sec23_Sec24"/>
    <property type="match status" value="1"/>
</dbReference>
<dbReference type="InParanoid" id="A0CZH8"/>
<evidence type="ECO:0000313" key="3">
    <source>
        <dbReference type="Proteomes" id="UP000000600"/>
    </source>
</evidence>
<dbReference type="EMBL" id="CT868230">
    <property type="protein sequence ID" value="CAK76195.1"/>
    <property type="molecule type" value="Genomic_DNA"/>
</dbReference>
<organism evidence="2 3">
    <name type="scientific">Paramecium tetraurelia</name>
    <dbReference type="NCBI Taxonomy" id="5888"/>
    <lineage>
        <taxon>Eukaryota</taxon>
        <taxon>Sar</taxon>
        <taxon>Alveolata</taxon>
        <taxon>Ciliophora</taxon>
        <taxon>Intramacronucleata</taxon>
        <taxon>Oligohymenophorea</taxon>
        <taxon>Peniculida</taxon>
        <taxon>Parameciidae</taxon>
        <taxon>Paramecium</taxon>
    </lineage>
</organism>
<dbReference type="PANTHER" id="PTHR13803">
    <property type="entry name" value="SEC24-RELATED PROTEIN"/>
    <property type="match status" value="1"/>
</dbReference>
<name>A0CZH8_PARTE</name>
<dbReference type="GO" id="GO:0030127">
    <property type="term" value="C:COPII vesicle coat"/>
    <property type="evidence" value="ECO:0007669"/>
    <property type="project" value="InterPro"/>
</dbReference>
<dbReference type="SUPFAM" id="SSF81995">
    <property type="entry name" value="beta-sandwich domain of Sec23/24"/>
    <property type="match status" value="1"/>
</dbReference>
<dbReference type="PANTHER" id="PTHR13803:SF39">
    <property type="entry name" value="SECRETORY 24AB, ISOFORM A"/>
    <property type="match status" value="1"/>
</dbReference>
<dbReference type="InterPro" id="IPR036174">
    <property type="entry name" value="Znf_Sec23_Sec24_sf"/>
</dbReference>
<dbReference type="Proteomes" id="UP000000600">
    <property type="component" value="Unassembled WGS sequence"/>
</dbReference>
<dbReference type="GeneID" id="5029377"/>
<dbReference type="HOGENOM" id="CLU_1762329_0_0_1"/>
<feature type="domain" description="Zinc finger Sec23/Sec24-type" evidence="1">
    <location>
        <begin position="105"/>
        <end position="142"/>
    </location>
</feature>
<dbReference type="RefSeq" id="XP_001443592.1">
    <property type="nucleotide sequence ID" value="XM_001443555.1"/>
</dbReference>
<dbReference type="GO" id="GO:0006886">
    <property type="term" value="P:intracellular protein transport"/>
    <property type="evidence" value="ECO:0007669"/>
    <property type="project" value="InterPro"/>
</dbReference>
<dbReference type="SUPFAM" id="SSF82919">
    <property type="entry name" value="Zn-finger domain of Sec23/24"/>
    <property type="match status" value="1"/>
</dbReference>
<dbReference type="InterPro" id="IPR006895">
    <property type="entry name" value="Znf_Sec23_Sec24"/>
</dbReference>
<dbReference type="AlphaFoldDB" id="A0CZH8"/>
<dbReference type="GO" id="GO:0008270">
    <property type="term" value="F:zinc ion binding"/>
    <property type="evidence" value="ECO:0007669"/>
    <property type="project" value="InterPro"/>
</dbReference>
<dbReference type="InterPro" id="IPR050550">
    <property type="entry name" value="SEC23_SEC24_subfamily"/>
</dbReference>
<accession>A0CZH8</accession>
<reference evidence="2 3" key="1">
    <citation type="journal article" date="2006" name="Nature">
        <title>Global trends of whole-genome duplications revealed by the ciliate Paramecium tetraurelia.</title>
        <authorList>
            <consortium name="Genoscope"/>
            <person name="Aury J.-M."/>
            <person name="Jaillon O."/>
            <person name="Duret L."/>
            <person name="Noel B."/>
            <person name="Jubin C."/>
            <person name="Porcel B.M."/>
            <person name="Segurens B."/>
            <person name="Daubin V."/>
            <person name="Anthouard V."/>
            <person name="Aiach N."/>
            <person name="Arnaiz O."/>
            <person name="Billaut A."/>
            <person name="Beisson J."/>
            <person name="Blanc I."/>
            <person name="Bouhouche K."/>
            <person name="Camara F."/>
            <person name="Duharcourt S."/>
            <person name="Guigo R."/>
            <person name="Gogendeau D."/>
            <person name="Katinka M."/>
            <person name="Keller A.-M."/>
            <person name="Kissmehl R."/>
            <person name="Klotz C."/>
            <person name="Koll F."/>
            <person name="Le Moue A."/>
            <person name="Lepere C."/>
            <person name="Malinsky S."/>
            <person name="Nowacki M."/>
            <person name="Nowak J.K."/>
            <person name="Plattner H."/>
            <person name="Poulain J."/>
            <person name="Ruiz F."/>
            <person name="Serrano V."/>
            <person name="Zagulski M."/>
            <person name="Dessen P."/>
            <person name="Betermier M."/>
            <person name="Weissenbach J."/>
            <person name="Scarpelli C."/>
            <person name="Schachter V."/>
            <person name="Sperling L."/>
            <person name="Meyer E."/>
            <person name="Cohen J."/>
            <person name="Wincker P."/>
        </authorList>
    </citation>
    <scope>NUCLEOTIDE SEQUENCE [LARGE SCALE GENOMIC DNA]</scope>
    <source>
        <strain evidence="2 3">Stock d4-2</strain>
    </source>
</reference>
<gene>
    <name evidence="2" type="ORF">GSPATT00011768001</name>
</gene>
<dbReference type="Gene3D" id="2.30.30.380">
    <property type="entry name" value="Zn-finger domain of Sec23/24"/>
    <property type="match status" value="1"/>
</dbReference>
<dbReference type="eggNOG" id="KOG1985">
    <property type="taxonomic scope" value="Eukaryota"/>
</dbReference>
<dbReference type="OrthoDB" id="49016at2759"/>
<sequence length="148" mass="17669">MSVHRKILEKNGRLDFLQQQQQQYPHPQVQELKQQIEKQDFEVLINLESYQQYNAINNIRVTSRVFPRTKQLYMEVKIPFAVIIQPYGLTIQQGFPTVIYGSNQILRCQNCKPYINLFMEHMKDEDYLRCNICTSIIKIPTNFIRQES</sequence>
<dbReference type="STRING" id="5888.A0CZH8"/>
<keyword evidence="3" id="KW-1185">Reference proteome</keyword>
<dbReference type="GO" id="GO:0006888">
    <property type="term" value="P:endoplasmic reticulum to Golgi vesicle-mediated transport"/>
    <property type="evidence" value="ECO:0007669"/>
    <property type="project" value="InterPro"/>
</dbReference>
<protein>
    <recommendedName>
        <fullName evidence="1">Zinc finger Sec23/Sec24-type domain-containing protein</fullName>
    </recommendedName>
</protein>
<evidence type="ECO:0000313" key="2">
    <source>
        <dbReference type="EMBL" id="CAK76195.1"/>
    </source>
</evidence>
<proteinExistence type="predicted"/>
<dbReference type="KEGG" id="ptm:GSPATT00011768001"/>